<dbReference type="GO" id="GO:0016138">
    <property type="term" value="P:glycoside biosynthetic process"/>
    <property type="evidence" value="ECO:0007669"/>
    <property type="project" value="UniProtKB-ARBA"/>
</dbReference>
<evidence type="ECO:0000256" key="3">
    <source>
        <dbReference type="ARBA" id="ARBA00022679"/>
    </source>
</evidence>
<protein>
    <recommendedName>
        <fullName evidence="4">Glycosyltransferase N-terminal domain-containing protein</fullName>
    </recommendedName>
</protein>
<dbReference type="Pfam" id="PF00201">
    <property type="entry name" value="UDPGT"/>
    <property type="match status" value="2"/>
</dbReference>
<keyword evidence="6" id="KW-1185">Reference proteome</keyword>
<organism evidence="5 6">
    <name type="scientific">Solanum bulbocastanum</name>
    <name type="common">Wild potato</name>
    <dbReference type="NCBI Taxonomy" id="147425"/>
    <lineage>
        <taxon>Eukaryota</taxon>
        <taxon>Viridiplantae</taxon>
        <taxon>Streptophyta</taxon>
        <taxon>Embryophyta</taxon>
        <taxon>Tracheophyta</taxon>
        <taxon>Spermatophyta</taxon>
        <taxon>Magnoliopsida</taxon>
        <taxon>eudicotyledons</taxon>
        <taxon>Gunneridae</taxon>
        <taxon>Pentapetalae</taxon>
        <taxon>asterids</taxon>
        <taxon>lamiids</taxon>
        <taxon>Solanales</taxon>
        <taxon>Solanaceae</taxon>
        <taxon>Solanoideae</taxon>
        <taxon>Solaneae</taxon>
        <taxon>Solanum</taxon>
    </lineage>
</organism>
<dbReference type="CDD" id="cd03784">
    <property type="entry name" value="GT1_Gtf-like"/>
    <property type="match status" value="2"/>
</dbReference>
<dbReference type="Proteomes" id="UP001371456">
    <property type="component" value="Unassembled WGS sequence"/>
</dbReference>
<evidence type="ECO:0000256" key="1">
    <source>
        <dbReference type="ARBA" id="ARBA00009995"/>
    </source>
</evidence>
<sequence>MPVHFVEKTTCNSRHFRSSDTHKTAKVTKHFPMAENYTTKRNGQISVQDAQVAVVMVPLSAQGHLNQLLHLSRIITSYNIPVHYVGATTHIRQAKFRVHGFDLVTAKNLYFHEFPTPPFENPPPNPNASNKFPNQLIPSFYATIHLREPVCSLVRQLLGANHRRVIVIYDSMMTWVVEDVPAIPNAECYRFNSISAFHTFSCIWESRGKPLQAGTEIFEDISSNENCATPELWELWSKQKSLEGKISSGELFNSSRVIEGLYLDLVAKEINGLNLWAIGPFNPLLLTEQNKDSNKRNKTLDWLDKQEPDSVIYVSFGTSTSLSNEEIEQLAIGLEKSQQKFIWVLRDADKGDVFAGEERRARLPEGYEERIKGRGIIVRDWAPQLEILAHPSTGGFMSHCGWNSCMESISMGVPIAAWPMHSDQPRNSQLVTKFLKIGLNLRHGARQDELVTSEIVENAVRTLMASPEGGEMRKRASELSVAVKQSVMDGEGTKEKEMTFTEDDSGLNTSIPSANLSKNLELKEDLYPAVRGGCLSSSIRSYGCPAINLYFIFNMATKYEVVVVIVPFPAQGHLNQLLHFSSLISSYKNIQVHYVSTKIHTRQAKIRAHGLLNPSGSSSNNIIHFHEFSTPSFPSPPPNPNSNIKFPSHLQPSFESSYHLRSPVASLLRSLSSIARRVVVVHDSLMAYVVQDFTSLPNVESYNFHSVSAFTIFLFLWESMGKPFPIEAEILDNLPSLEGCFTSEFMDFMASQRKYSKSDSGNIYNTSRVIEGKFMNLLEKEPIKRNKTQWAIGPFNPMKIISNNYLSINHHHRHKCLLWLDKQSPKSTIFISFGTTTSLKDEQIEELCIGLEKSGIKFIWALRDADKGDIFCGGMRKFELPKGYEERIKNKGIIVRDWAPQLEILGHLSIGAFMSHCGWNSCVESLSMGVPIIAWPMHSDQPRNSILITKFLKVGINIFNNWERSRNEVMKSNIIEHVIVTIMLNNIEGNEIRRRAAELGVAIRRSVVEGGVTRKELDSFIAHITR</sequence>
<comment type="similarity">
    <text evidence="1">Belongs to the UDP-glycosyltransferase family.</text>
</comment>
<feature type="domain" description="Glycosyltransferase N-terminal" evidence="4">
    <location>
        <begin position="51"/>
        <end position="283"/>
    </location>
</feature>
<dbReference type="Gene3D" id="3.40.50.2000">
    <property type="entry name" value="Glycogen Phosphorylase B"/>
    <property type="match status" value="4"/>
</dbReference>
<proteinExistence type="inferred from homology"/>
<dbReference type="FunFam" id="3.40.50.2000:FF:000238">
    <property type="entry name" value="Glycosyltransferase"/>
    <property type="match status" value="2"/>
</dbReference>
<feature type="domain" description="Glycosyltransferase N-terminal" evidence="4">
    <location>
        <begin position="560"/>
        <end position="797"/>
    </location>
</feature>
<dbReference type="Pfam" id="PF26168">
    <property type="entry name" value="Glyco_transf_N"/>
    <property type="match status" value="2"/>
</dbReference>
<dbReference type="InterPro" id="IPR058980">
    <property type="entry name" value="Glyco_transf_N"/>
</dbReference>
<name>A0AAN8T5K8_SOLBU</name>
<dbReference type="PROSITE" id="PS00375">
    <property type="entry name" value="UDPGT"/>
    <property type="match status" value="2"/>
</dbReference>
<dbReference type="EMBL" id="JBANQN010000010">
    <property type="protein sequence ID" value="KAK6778996.1"/>
    <property type="molecule type" value="Genomic_DNA"/>
</dbReference>
<dbReference type="InterPro" id="IPR035595">
    <property type="entry name" value="UDP_glycos_trans_CS"/>
</dbReference>
<dbReference type="GO" id="GO:0050404">
    <property type="term" value="F:zeatin O-beta-D-xylosyltransferase activity"/>
    <property type="evidence" value="ECO:0007669"/>
    <property type="project" value="UniProtKB-ARBA"/>
</dbReference>
<dbReference type="PANTHER" id="PTHR48044:SF4">
    <property type="entry name" value="GLYCOSYLTRANSFERASE"/>
    <property type="match status" value="1"/>
</dbReference>
<dbReference type="AlphaFoldDB" id="A0AAN8T5K8"/>
<reference evidence="5 6" key="1">
    <citation type="submission" date="2024-02" db="EMBL/GenBank/DDBJ databases">
        <title>de novo genome assembly of Solanum bulbocastanum strain 11H21.</title>
        <authorList>
            <person name="Hosaka A.J."/>
        </authorList>
    </citation>
    <scope>NUCLEOTIDE SEQUENCE [LARGE SCALE GENOMIC DNA]</scope>
    <source>
        <tissue evidence="5">Young leaves</tissue>
    </source>
</reference>
<keyword evidence="3" id="KW-0808">Transferase</keyword>
<evidence type="ECO:0000313" key="5">
    <source>
        <dbReference type="EMBL" id="KAK6778996.1"/>
    </source>
</evidence>
<evidence type="ECO:0000313" key="6">
    <source>
        <dbReference type="Proteomes" id="UP001371456"/>
    </source>
</evidence>
<evidence type="ECO:0000256" key="2">
    <source>
        <dbReference type="ARBA" id="ARBA00022676"/>
    </source>
</evidence>
<dbReference type="GO" id="GO:0009690">
    <property type="term" value="P:cytokinin metabolic process"/>
    <property type="evidence" value="ECO:0007669"/>
    <property type="project" value="UniProtKB-ARBA"/>
</dbReference>
<dbReference type="InterPro" id="IPR002213">
    <property type="entry name" value="UDP_glucos_trans"/>
</dbReference>
<accession>A0AAN8T5K8</accession>
<keyword evidence="2" id="KW-0328">Glycosyltransferase</keyword>
<evidence type="ECO:0000259" key="4">
    <source>
        <dbReference type="Pfam" id="PF26168"/>
    </source>
</evidence>
<dbReference type="PANTHER" id="PTHR48044">
    <property type="entry name" value="GLYCOSYLTRANSFERASE"/>
    <property type="match status" value="1"/>
</dbReference>
<gene>
    <name evidence="5" type="ORF">RDI58_025714</name>
</gene>
<comment type="caution">
    <text evidence="5">The sequence shown here is derived from an EMBL/GenBank/DDBJ whole genome shotgun (WGS) entry which is preliminary data.</text>
</comment>
<dbReference type="FunFam" id="3.40.50.2000:FF:000060">
    <property type="entry name" value="Glycosyltransferase"/>
    <property type="match status" value="2"/>
</dbReference>
<dbReference type="SUPFAM" id="SSF53756">
    <property type="entry name" value="UDP-Glycosyltransferase/glycogen phosphorylase"/>
    <property type="match status" value="2"/>
</dbReference>